<protein>
    <submittedName>
        <fullName evidence="2">Uncharacterized protein</fullName>
    </submittedName>
</protein>
<name>A0ABV0BRY2_9SPHI</name>
<evidence type="ECO:0000313" key="2">
    <source>
        <dbReference type="EMBL" id="MEN5377262.1"/>
    </source>
</evidence>
<sequence length="131" mass="14951">MRALYLLVLIFNLFLLQGDGIVLTNSHFHSSTGSVSSFLGKSPETKIKSSHIHSIFSKALNERTYEMTEDDVEDELVFESHTITVFKNIALLSYALALIFVLKNLKNLLSVFKTQHFTSTNKYILQRVLRL</sequence>
<dbReference type="Proteomes" id="UP001409291">
    <property type="component" value="Unassembled WGS sequence"/>
</dbReference>
<reference evidence="2 3" key="1">
    <citation type="submission" date="2024-04" db="EMBL/GenBank/DDBJ databases">
        <title>WGS of bacteria from Torrens River.</title>
        <authorList>
            <person name="Wyrsch E.R."/>
            <person name="Drigo B."/>
        </authorList>
    </citation>
    <scope>NUCLEOTIDE SEQUENCE [LARGE SCALE GENOMIC DNA]</scope>
    <source>
        <strain evidence="2 3">TWI391</strain>
    </source>
</reference>
<feature type="transmembrane region" description="Helical" evidence="1">
    <location>
        <begin position="85"/>
        <end position="105"/>
    </location>
</feature>
<evidence type="ECO:0000256" key="1">
    <source>
        <dbReference type="SAM" id="Phobius"/>
    </source>
</evidence>
<keyword evidence="1" id="KW-0472">Membrane</keyword>
<keyword evidence="1" id="KW-0812">Transmembrane</keyword>
<keyword evidence="1" id="KW-1133">Transmembrane helix</keyword>
<dbReference type="EMBL" id="JBDJNQ010000003">
    <property type="protein sequence ID" value="MEN5377262.1"/>
    <property type="molecule type" value="Genomic_DNA"/>
</dbReference>
<organism evidence="2 3">
    <name type="scientific">Sphingobacterium kitahiroshimense</name>
    <dbReference type="NCBI Taxonomy" id="470446"/>
    <lineage>
        <taxon>Bacteria</taxon>
        <taxon>Pseudomonadati</taxon>
        <taxon>Bacteroidota</taxon>
        <taxon>Sphingobacteriia</taxon>
        <taxon>Sphingobacteriales</taxon>
        <taxon>Sphingobacteriaceae</taxon>
        <taxon>Sphingobacterium</taxon>
    </lineage>
</organism>
<accession>A0ABV0BRY2</accession>
<gene>
    <name evidence="2" type="ORF">ABE541_08335</name>
</gene>
<proteinExistence type="predicted"/>
<comment type="caution">
    <text evidence="2">The sequence shown here is derived from an EMBL/GenBank/DDBJ whole genome shotgun (WGS) entry which is preliminary data.</text>
</comment>
<evidence type="ECO:0000313" key="3">
    <source>
        <dbReference type="Proteomes" id="UP001409291"/>
    </source>
</evidence>
<dbReference type="RefSeq" id="WP_168127929.1">
    <property type="nucleotide sequence ID" value="NZ_JBDJLH010000004.1"/>
</dbReference>
<keyword evidence="3" id="KW-1185">Reference proteome</keyword>